<dbReference type="RefSeq" id="WP_248729758.1">
    <property type="nucleotide sequence ID" value="NZ_CP096829.1"/>
</dbReference>
<accession>A0ABY4LXP3</accession>
<evidence type="ECO:0000313" key="1">
    <source>
        <dbReference type="EMBL" id="UPZ17820.1"/>
    </source>
</evidence>
<sequence>MKKIFILLFMCTTFISCNSQTDLETLKFDKPISEDIKKIKDVEKDDNGNYGLKSYRTNQLDYFKFGEVNFSKYAVPNGYDDAYSDIYMHVDNFEQNNYLGFSMYITNDQEGTALLNYLKKRFGKPEERSTGLENGIAFVWELKESKQWVLLEQNTENTRDHKKYLRTQVTIVKQGTRMLNSKNPEWITILENFKGSSTPKDK</sequence>
<dbReference type="EMBL" id="CP096829">
    <property type="protein sequence ID" value="UPZ17820.1"/>
    <property type="molecule type" value="Genomic_DNA"/>
</dbReference>
<organism evidence="1 2">
    <name type="scientific">Flavobacterium humidisoli</name>
    <dbReference type="NCBI Taxonomy" id="2937442"/>
    <lineage>
        <taxon>Bacteria</taxon>
        <taxon>Pseudomonadati</taxon>
        <taxon>Bacteroidota</taxon>
        <taxon>Flavobacteriia</taxon>
        <taxon>Flavobacteriales</taxon>
        <taxon>Flavobacteriaceae</taxon>
        <taxon>Flavobacterium</taxon>
    </lineage>
</organism>
<reference evidence="1 2" key="1">
    <citation type="submission" date="2022-04" db="EMBL/GenBank/DDBJ databases">
        <authorList>
            <person name="Ra J.-S."/>
            <person name="Kim S.-B."/>
        </authorList>
    </citation>
    <scope>NUCLEOTIDE SEQUENCE [LARGE SCALE GENOMIC DNA]</scope>
    <source>
        <strain evidence="1 2">MMS21-Er5</strain>
    </source>
</reference>
<dbReference type="PROSITE" id="PS51257">
    <property type="entry name" value="PROKAR_LIPOPROTEIN"/>
    <property type="match status" value="1"/>
</dbReference>
<proteinExistence type="predicted"/>
<dbReference type="Proteomes" id="UP000829998">
    <property type="component" value="Chromosome"/>
</dbReference>
<gene>
    <name evidence="1" type="ORF">M0M44_10825</name>
</gene>
<keyword evidence="2" id="KW-1185">Reference proteome</keyword>
<name>A0ABY4LXP3_9FLAO</name>
<protein>
    <recommendedName>
        <fullName evidence="3">Lipoprotein</fullName>
    </recommendedName>
</protein>
<evidence type="ECO:0000313" key="2">
    <source>
        <dbReference type="Proteomes" id="UP000829998"/>
    </source>
</evidence>
<evidence type="ECO:0008006" key="3">
    <source>
        <dbReference type="Google" id="ProtNLM"/>
    </source>
</evidence>